<dbReference type="PANTHER" id="PTHR43820:SF2">
    <property type="entry name" value="ABC TRANSPORTER ATP-BINDING PROTEIN"/>
    <property type="match status" value="1"/>
</dbReference>
<evidence type="ECO:0000256" key="5">
    <source>
        <dbReference type="ARBA" id="ARBA00022970"/>
    </source>
</evidence>
<dbReference type="Proteomes" id="UP000199377">
    <property type="component" value="Unassembled WGS sequence"/>
</dbReference>
<dbReference type="SUPFAM" id="SSF52540">
    <property type="entry name" value="P-loop containing nucleoside triphosphate hydrolases"/>
    <property type="match status" value="1"/>
</dbReference>
<organism evidence="7 8">
    <name type="scientific">Albimonas pacifica</name>
    <dbReference type="NCBI Taxonomy" id="1114924"/>
    <lineage>
        <taxon>Bacteria</taxon>
        <taxon>Pseudomonadati</taxon>
        <taxon>Pseudomonadota</taxon>
        <taxon>Alphaproteobacteria</taxon>
        <taxon>Rhodobacterales</taxon>
        <taxon>Paracoccaceae</taxon>
        <taxon>Albimonas</taxon>
    </lineage>
</organism>
<keyword evidence="4 7" id="KW-0067">ATP-binding</keyword>
<dbReference type="InterPro" id="IPR017871">
    <property type="entry name" value="ABC_transporter-like_CS"/>
</dbReference>
<keyword evidence="2" id="KW-0813">Transport</keyword>
<dbReference type="GO" id="GO:0016887">
    <property type="term" value="F:ATP hydrolysis activity"/>
    <property type="evidence" value="ECO:0007669"/>
    <property type="project" value="InterPro"/>
</dbReference>
<dbReference type="EMBL" id="FOQH01000009">
    <property type="protein sequence ID" value="SFI77912.1"/>
    <property type="molecule type" value="Genomic_DNA"/>
</dbReference>
<keyword evidence="5" id="KW-0029">Amino-acid transport</keyword>
<dbReference type="STRING" id="1114924.SAMN05216258_109147"/>
<name>A0A1I3KZG9_9RHOB</name>
<evidence type="ECO:0000313" key="7">
    <source>
        <dbReference type="EMBL" id="SFI77912.1"/>
    </source>
</evidence>
<dbReference type="InterPro" id="IPR003439">
    <property type="entry name" value="ABC_transporter-like_ATP-bd"/>
</dbReference>
<dbReference type="SMART" id="SM00382">
    <property type="entry name" value="AAA"/>
    <property type="match status" value="1"/>
</dbReference>
<evidence type="ECO:0000256" key="1">
    <source>
        <dbReference type="ARBA" id="ARBA00005417"/>
    </source>
</evidence>
<evidence type="ECO:0000259" key="6">
    <source>
        <dbReference type="PROSITE" id="PS50893"/>
    </source>
</evidence>
<proteinExistence type="inferred from homology"/>
<dbReference type="GO" id="GO:0015807">
    <property type="term" value="P:L-amino acid transport"/>
    <property type="evidence" value="ECO:0007669"/>
    <property type="project" value="TreeGrafter"/>
</dbReference>
<reference evidence="7 8" key="1">
    <citation type="submission" date="2016-10" db="EMBL/GenBank/DDBJ databases">
        <authorList>
            <person name="de Groot N.N."/>
        </authorList>
    </citation>
    <scope>NUCLEOTIDE SEQUENCE [LARGE SCALE GENOMIC DNA]</scope>
    <source>
        <strain evidence="7 8">CGMCC 1.11030</strain>
    </source>
</reference>
<dbReference type="GO" id="GO:0005524">
    <property type="term" value="F:ATP binding"/>
    <property type="evidence" value="ECO:0007669"/>
    <property type="project" value="UniProtKB-KW"/>
</dbReference>
<comment type="similarity">
    <text evidence="1">Belongs to the ABC transporter superfamily.</text>
</comment>
<dbReference type="CDD" id="cd03224">
    <property type="entry name" value="ABC_TM1139_LivF_branched"/>
    <property type="match status" value="1"/>
</dbReference>
<dbReference type="PROSITE" id="PS00211">
    <property type="entry name" value="ABC_TRANSPORTER_1"/>
    <property type="match status" value="1"/>
</dbReference>
<dbReference type="Gene3D" id="3.40.50.300">
    <property type="entry name" value="P-loop containing nucleotide triphosphate hydrolases"/>
    <property type="match status" value="1"/>
</dbReference>
<dbReference type="InterPro" id="IPR027417">
    <property type="entry name" value="P-loop_NTPase"/>
</dbReference>
<dbReference type="PANTHER" id="PTHR43820">
    <property type="entry name" value="HIGH-AFFINITY BRANCHED-CHAIN AMINO ACID TRANSPORT ATP-BINDING PROTEIN LIVF"/>
    <property type="match status" value="1"/>
</dbReference>
<evidence type="ECO:0000256" key="3">
    <source>
        <dbReference type="ARBA" id="ARBA00022741"/>
    </source>
</evidence>
<dbReference type="AlphaFoldDB" id="A0A1I3KZG9"/>
<dbReference type="PROSITE" id="PS50893">
    <property type="entry name" value="ABC_TRANSPORTER_2"/>
    <property type="match status" value="1"/>
</dbReference>
<dbReference type="RefSeq" id="WP_092862587.1">
    <property type="nucleotide sequence ID" value="NZ_FOQH01000009.1"/>
</dbReference>
<keyword evidence="8" id="KW-1185">Reference proteome</keyword>
<gene>
    <name evidence="7" type="ORF">SAMN05216258_109147</name>
</gene>
<sequence length="250" mass="26786">MAEAATLEDRPAAARAALLEVENLDVYYGASQILFGLGLAVGEGDTVALLGRNGAGKSTTFKAIAGIAPPRRGSVRLRGREMAGAAPHRIARAGIGYVPEDRQVFPEHSVEDNLLIGEKKGPTGKREWTLERVYDVFPILAGMKGRMAGRLSGGEQQMLTIARTLMGNPDLVLLDEPSEGLAPIIVAEIGKLIGTLREMGVTILMAEQNMHFCLAVATHAAVIDKGVVVYRDTIAGLRANREITDRYLSI</sequence>
<dbReference type="InterPro" id="IPR003593">
    <property type="entry name" value="AAA+_ATPase"/>
</dbReference>
<feature type="domain" description="ABC transporter" evidence="6">
    <location>
        <begin position="19"/>
        <end position="250"/>
    </location>
</feature>
<evidence type="ECO:0000256" key="4">
    <source>
        <dbReference type="ARBA" id="ARBA00022840"/>
    </source>
</evidence>
<dbReference type="OrthoDB" id="9806149at2"/>
<dbReference type="GO" id="GO:0015658">
    <property type="term" value="F:branched-chain amino acid transmembrane transporter activity"/>
    <property type="evidence" value="ECO:0007669"/>
    <property type="project" value="TreeGrafter"/>
</dbReference>
<evidence type="ECO:0000313" key="8">
    <source>
        <dbReference type="Proteomes" id="UP000199377"/>
    </source>
</evidence>
<keyword evidence="3" id="KW-0547">Nucleotide-binding</keyword>
<dbReference type="InterPro" id="IPR052156">
    <property type="entry name" value="BCAA_Transport_ATP-bd_LivF"/>
</dbReference>
<evidence type="ECO:0000256" key="2">
    <source>
        <dbReference type="ARBA" id="ARBA00022448"/>
    </source>
</evidence>
<protein>
    <submittedName>
        <fullName evidence="7">Amino acid/amide ABC transporter ATP-binding protein 2, HAAT family</fullName>
    </submittedName>
</protein>
<accession>A0A1I3KZG9</accession>
<dbReference type="Pfam" id="PF00005">
    <property type="entry name" value="ABC_tran"/>
    <property type="match status" value="1"/>
</dbReference>